<dbReference type="PANTHER" id="PTHR35791:SF1">
    <property type="entry name" value="UPF0754 MEMBRANE PROTEIN YHEB"/>
    <property type="match status" value="1"/>
</dbReference>
<dbReference type="OrthoDB" id="9787430at2"/>
<name>A0A0M2SSD4_9STAP</name>
<evidence type="ECO:0000256" key="2">
    <source>
        <dbReference type="ARBA" id="ARBA00008053"/>
    </source>
</evidence>
<dbReference type="Pfam" id="PF04286">
    <property type="entry name" value="DUF445"/>
    <property type="match status" value="1"/>
</dbReference>
<evidence type="ECO:0000256" key="4">
    <source>
        <dbReference type="ARBA" id="ARBA00022989"/>
    </source>
</evidence>
<sequence>MNAVTMIIFMGIVGSFIGGLTNILAIKMLFRPYEAKYLFGRRLPFTPGVIPRRREEASGKLGNIIIGHLLTPDVFIKKIESPETRNFIMLFIDKQIETIEHERLSPRYFLERLSEGLSDKIANSFNREIEDKVSSEGGKLYHRKVHELIPSDALKTMDDKVEALQPQAMMKVKEYLLSEKGYRDLYTMTDEFIENRGKLARSIKYIMSKESIVENIQSELIKLIHHPKMTDIQNRIIEEEYARIKAYELSELLSERDRDRLLESVSDILKERINIDAILDRPIADFNPEMFESFKERGKYRLLDNIVEYLGRNTGRIFEKLHLAQVIKKQIDSFELSYIEKLVLDIADKEFKMIKVLGFVLGGIIGVFQGIIVAFL</sequence>
<gene>
    <name evidence="7" type="ORF">WN59_03450</name>
</gene>
<dbReference type="STRING" id="1432562.WN59_03450"/>
<evidence type="ECO:0000313" key="7">
    <source>
        <dbReference type="EMBL" id="KKK35872.1"/>
    </source>
</evidence>
<evidence type="ECO:0000256" key="5">
    <source>
        <dbReference type="ARBA" id="ARBA00023136"/>
    </source>
</evidence>
<comment type="subcellular location">
    <subcellularLocation>
        <location evidence="1">Endomembrane system</location>
    </subcellularLocation>
</comment>
<dbReference type="EMBL" id="LAYZ01000001">
    <property type="protein sequence ID" value="KKK35872.1"/>
    <property type="molecule type" value="Genomic_DNA"/>
</dbReference>
<proteinExistence type="inferred from homology"/>
<dbReference type="PATRIC" id="fig|1432562.3.peg.698"/>
<dbReference type="GO" id="GO:0012505">
    <property type="term" value="C:endomembrane system"/>
    <property type="evidence" value="ECO:0007669"/>
    <property type="project" value="UniProtKB-SubCell"/>
</dbReference>
<reference evidence="7 8" key="1">
    <citation type="submission" date="2015-04" db="EMBL/GenBank/DDBJ databases">
        <title>Taxonomic description and genome sequence of Salinicoccus sediminis sp. nov., a novel hyper halotolerant bacterium isolated from marine sediment.</title>
        <authorList>
            <person name="Mathan Kumar R."/>
            <person name="Kaur G."/>
            <person name="Kumar N."/>
            <person name="Kumar A."/>
            <person name="Singh N.K."/>
            <person name="Kaur N."/>
            <person name="Mayilraj S."/>
        </authorList>
    </citation>
    <scope>NUCLEOTIDE SEQUENCE [LARGE SCALE GENOMIC DNA]</scope>
    <source>
        <strain evidence="7 8">SV-16</strain>
    </source>
</reference>
<protein>
    <recommendedName>
        <fullName evidence="9">DUF445 domain-containing protein</fullName>
    </recommendedName>
</protein>
<keyword evidence="8" id="KW-1185">Reference proteome</keyword>
<keyword evidence="5 6" id="KW-0472">Membrane</keyword>
<dbReference type="Proteomes" id="UP000034287">
    <property type="component" value="Unassembled WGS sequence"/>
</dbReference>
<evidence type="ECO:0008006" key="9">
    <source>
        <dbReference type="Google" id="ProtNLM"/>
    </source>
</evidence>
<evidence type="ECO:0000313" key="8">
    <source>
        <dbReference type="Proteomes" id="UP000034287"/>
    </source>
</evidence>
<dbReference type="PANTHER" id="PTHR35791">
    <property type="entry name" value="UPF0754 MEMBRANE PROTEIN YHEB"/>
    <property type="match status" value="1"/>
</dbReference>
<keyword evidence="4 6" id="KW-1133">Transmembrane helix</keyword>
<comment type="similarity">
    <text evidence="2">Belongs to the UPF0754 family.</text>
</comment>
<dbReference type="AlphaFoldDB" id="A0A0M2SSD4"/>
<feature type="transmembrane region" description="Helical" evidence="6">
    <location>
        <begin position="356"/>
        <end position="375"/>
    </location>
</feature>
<organism evidence="7 8">
    <name type="scientific">Salinicoccus sediminis</name>
    <dbReference type="NCBI Taxonomy" id="1432562"/>
    <lineage>
        <taxon>Bacteria</taxon>
        <taxon>Bacillati</taxon>
        <taxon>Bacillota</taxon>
        <taxon>Bacilli</taxon>
        <taxon>Bacillales</taxon>
        <taxon>Staphylococcaceae</taxon>
        <taxon>Salinicoccus</taxon>
    </lineage>
</organism>
<feature type="transmembrane region" description="Helical" evidence="6">
    <location>
        <begin position="6"/>
        <end position="26"/>
    </location>
</feature>
<accession>A0A0M2SSD4</accession>
<evidence type="ECO:0000256" key="6">
    <source>
        <dbReference type="SAM" id="Phobius"/>
    </source>
</evidence>
<evidence type="ECO:0000256" key="3">
    <source>
        <dbReference type="ARBA" id="ARBA00022692"/>
    </source>
</evidence>
<comment type="caution">
    <text evidence="7">The sequence shown here is derived from an EMBL/GenBank/DDBJ whole genome shotgun (WGS) entry which is preliminary data.</text>
</comment>
<dbReference type="InterPro" id="IPR007383">
    <property type="entry name" value="DUF445"/>
</dbReference>
<evidence type="ECO:0000256" key="1">
    <source>
        <dbReference type="ARBA" id="ARBA00004308"/>
    </source>
</evidence>
<keyword evidence="3 6" id="KW-0812">Transmembrane</keyword>